<evidence type="ECO:0000313" key="2">
    <source>
        <dbReference type="Proteomes" id="UP000650485"/>
    </source>
</evidence>
<proteinExistence type="predicted"/>
<organism evidence="1 2">
    <name type="scientific">Weissella confusa</name>
    <name type="common">Lactobacillus confusus</name>
    <dbReference type="NCBI Taxonomy" id="1583"/>
    <lineage>
        <taxon>Bacteria</taxon>
        <taxon>Bacillati</taxon>
        <taxon>Bacillota</taxon>
        <taxon>Bacilli</taxon>
        <taxon>Lactobacillales</taxon>
        <taxon>Lactobacillaceae</taxon>
        <taxon>Weissella</taxon>
    </lineage>
</organism>
<evidence type="ECO:0000313" key="1">
    <source>
        <dbReference type="EMBL" id="MBC6499354.1"/>
    </source>
</evidence>
<sequence>MAKELPLREELPESMTWDLSTIFASDEAWEDAFADLEDRLESAEFFAASVTNCDATR</sequence>
<evidence type="ECO:0008006" key="3">
    <source>
        <dbReference type="Google" id="ProtNLM"/>
    </source>
</evidence>
<dbReference type="Proteomes" id="UP000650485">
    <property type="component" value="Unassembled WGS sequence"/>
</dbReference>
<dbReference type="EMBL" id="JACSZT010000009">
    <property type="protein sequence ID" value="MBC6499354.1"/>
    <property type="molecule type" value="Genomic_DNA"/>
</dbReference>
<reference evidence="1" key="1">
    <citation type="submission" date="2020-08" db="EMBL/GenBank/DDBJ databases">
        <title>Complete genome sequence of Weissella confusa strain FS54 provides insights into metabolic potential.</title>
        <authorList>
            <person name="Fhoula I."/>
            <person name="Najjari A."/>
            <person name="Lekired A."/>
            <person name="Bessrour-Aouam N."/>
            <person name="Jaballah S."/>
            <person name="Klibi N."/>
            <person name="Ouzari H.-I."/>
        </authorList>
    </citation>
    <scope>NUCLEOTIDE SEQUENCE</scope>
    <source>
        <strain evidence="1">FS54</strain>
    </source>
</reference>
<name>A0A923SNU9_WEICO</name>
<dbReference type="AlphaFoldDB" id="A0A923SNU9"/>
<gene>
    <name evidence="1" type="ORF">H7R52_12215</name>
</gene>
<accession>A0A923SNU9</accession>
<protein>
    <recommendedName>
        <fullName evidence="3">Oligoendopeptidase F</fullName>
    </recommendedName>
</protein>
<comment type="caution">
    <text evidence="1">The sequence shown here is derived from an EMBL/GenBank/DDBJ whole genome shotgun (WGS) entry which is preliminary data.</text>
</comment>